<dbReference type="CDD" id="cd07562">
    <property type="entry name" value="Peptidase_S41_TRI"/>
    <property type="match status" value="1"/>
</dbReference>
<dbReference type="Proteomes" id="UP000237640">
    <property type="component" value="Unassembled WGS sequence"/>
</dbReference>
<comment type="subcellular location">
    <subcellularLocation>
        <location evidence="1 7">Cytoplasm</location>
    </subcellularLocation>
</comment>
<dbReference type="GO" id="GO:0006508">
    <property type="term" value="P:proteolysis"/>
    <property type="evidence" value="ECO:0007669"/>
    <property type="project" value="UniProtKB-UniRule"/>
</dbReference>
<dbReference type="InterPro" id="IPR005151">
    <property type="entry name" value="Tail-specific_protease"/>
</dbReference>
<dbReference type="Gene3D" id="2.30.42.10">
    <property type="match status" value="1"/>
</dbReference>
<organism evidence="12 13">
    <name type="scientific">Flagellimonas meridianipacifica</name>
    <dbReference type="NCBI Taxonomy" id="1080225"/>
    <lineage>
        <taxon>Bacteria</taxon>
        <taxon>Pseudomonadati</taxon>
        <taxon>Bacteroidota</taxon>
        <taxon>Flavobacteriia</taxon>
        <taxon>Flavobacteriales</taxon>
        <taxon>Flavobacteriaceae</taxon>
        <taxon>Flagellimonas</taxon>
    </lineage>
</organism>
<feature type="region of interest" description="Disordered" evidence="9">
    <location>
        <begin position="541"/>
        <end position="574"/>
    </location>
</feature>
<dbReference type="SUPFAM" id="SSF82171">
    <property type="entry name" value="DPP6 N-terminal domain-like"/>
    <property type="match status" value="1"/>
</dbReference>
<dbReference type="Pfam" id="PF03572">
    <property type="entry name" value="Peptidase_S41"/>
    <property type="match status" value="1"/>
</dbReference>
<dbReference type="Gene3D" id="2.120.10.60">
    <property type="entry name" value="Tricorn protease N-terminal domain"/>
    <property type="match status" value="1"/>
</dbReference>
<accession>A0A2T0MHV2</accession>
<dbReference type="Pfam" id="PF14684">
    <property type="entry name" value="Tricorn_C1"/>
    <property type="match status" value="1"/>
</dbReference>
<dbReference type="SUPFAM" id="SSF69304">
    <property type="entry name" value="Tricorn protease N-terminal domain"/>
    <property type="match status" value="1"/>
</dbReference>
<evidence type="ECO:0000259" key="11">
    <source>
        <dbReference type="SMART" id="SM00245"/>
    </source>
</evidence>
<keyword evidence="6 7" id="KW-0720">Serine protease</keyword>
<comment type="function">
    <text evidence="7">Degrades oligopeptides.</text>
</comment>
<keyword evidence="5 7" id="KW-0378">Hydrolase</keyword>
<evidence type="ECO:0000256" key="8">
    <source>
        <dbReference type="PIRSR" id="PIRSR036421-1"/>
    </source>
</evidence>
<dbReference type="InterPro" id="IPR012393">
    <property type="entry name" value="Tricorn_protease"/>
</dbReference>
<sequence length="1082" mass="121810">MKRFFITQLLFVFAYFQIASGHAQTETKLMQQPALSDTQIAFVYAEDLWIANRDGSNPKRLTIDEGIESNPIFSPDGSMIAFNAEYDGNVDVYIVPSTGGIPKRLTWHPYRDLIRDFSPDGKSILFASRRNSHTNRYFQLYTVSIDGGATSQLEIPNAFWASYSDDGQHIAYTTIFDAFRQWKHYRGGSASRIWVYNTSDHKVVEIPKPDGGSNDTQPQWAGNNVVFRSDRDGEFNLFSYNISTKAVKKHTDFKDFPVINAKVYKNSVIYEHAGTLHIYDIASGNDKKLTINIATDLLELRERFVSGSQYVRSGNISPSGARVVLDFRGDIVTVPAKKGDPKNITETPGVHEKFPSWSPDGKSIAYFSDASGEYAMHIQNVSSGTTKKVDMTGTGFYGNIHWSPDSKKVSYVDNGRNLYVTTIATSKTVKIDQDDLFIPGDLREKFSDWSFDSNWIAYTKITNTQFEKAFLYSLSENKSYELTDGLSDVVEPTFDPSGKYIYLLASTDAGPVVNWFDQSNIDKESTYSMYAITLQKEVVSPLKRENDEENGEEKKEEPAKENSSKKGKKDTPTPKILKVDWAGIQNRMIALPIDAGDYSELNSVKEGEVYYITSDDSGSYLSKFSFEERKEEELFETDYYEVASGGKKMFYNSGGAWFVSDIGKKSENGPLNLDAISIKINPKEEWKNIFNEAWRVNRDYFYDPGMHGADWNAMKTKYEPFVAHASCKDDLYRVMRWMFSELAVGHHRFGSDGDALNDPKSIPGGLLGADYIIKNNRYQISKIYGGLNWTPDLRSPLTEPGVGVSEGDYIISVNGKNVSGTDNIYSFFENTANTLVDLEVSSNPDGSNAKSYQVTPLRTEWAIRNRDWVEGNMKKVHEATDGQVAYVYVPNTAGAGFEYFKRYFFPQANKKAIIIDERFNGGGLLADYYIDILKRPLQAHWNFRYGKDLKSPSASIQGPKVMIIDETAGSGGDYLPWMFRRFEMGTLVGKRTWGGLVGILGYPEFIDGGVVTAPNLAFYSEKGFRVENEGVAPDVDVEQLPELVIKGHDPQLEKAIEIIMKQLDENPPKNVVTPAYPIRVKK</sequence>
<keyword evidence="4 7" id="KW-0645">Protease</keyword>
<evidence type="ECO:0000256" key="1">
    <source>
        <dbReference type="ARBA" id="ARBA00004496"/>
    </source>
</evidence>
<dbReference type="PANTHER" id="PTHR43253:SF1">
    <property type="entry name" value="TRICORN PROTEASE HOMOLOG 2-RELATED"/>
    <property type="match status" value="1"/>
</dbReference>
<dbReference type="SMART" id="SM00245">
    <property type="entry name" value="TSPc"/>
    <property type="match status" value="1"/>
</dbReference>
<feature type="chain" id="PRO_5015511370" description="Tricorn protease homolog" evidence="10">
    <location>
        <begin position="24"/>
        <end position="1082"/>
    </location>
</feature>
<dbReference type="RefSeq" id="WP_106144063.1">
    <property type="nucleotide sequence ID" value="NZ_PVYX01000001.1"/>
</dbReference>
<dbReference type="OrthoDB" id="9815657at2"/>
<evidence type="ECO:0000256" key="6">
    <source>
        <dbReference type="ARBA" id="ARBA00022825"/>
    </source>
</evidence>
<feature type="active site" description="Nucleophile" evidence="8">
    <location>
        <position position="970"/>
    </location>
</feature>
<dbReference type="PIRSF" id="PIRSF036421">
    <property type="entry name" value="Tricorn_protease"/>
    <property type="match status" value="1"/>
</dbReference>
<dbReference type="InterPro" id="IPR015943">
    <property type="entry name" value="WD40/YVTN_repeat-like_dom_sf"/>
</dbReference>
<feature type="signal peptide" evidence="10">
    <location>
        <begin position="1"/>
        <end position="23"/>
    </location>
</feature>
<evidence type="ECO:0000313" key="13">
    <source>
        <dbReference type="Proteomes" id="UP000237640"/>
    </source>
</evidence>
<dbReference type="InterPro" id="IPR028204">
    <property type="entry name" value="Tricorn_C1"/>
</dbReference>
<feature type="domain" description="Tail specific protease" evidence="11">
    <location>
        <begin position="847"/>
        <end position="1038"/>
    </location>
</feature>
<comment type="caution">
    <text evidence="12">The sequence shown here is derived from an EMBL/GenBank/DDBJ whole genome shotgun (WGS) entry which is preliminary data.</text>
</comment>
<dbReference type="EC" id="3.4.21.-" evidence="7"/>
<evidence type="ECO:0000256" key="9">
    <source>
        <dbReference type="SAM" id="MobiDB-lite"/>
    </source>
</evidence>
<dbReference type="InterPro" id="IPR029414">
    <property type="entry name" value="Tricorn_PDZ"/>
</dbReference>
<dbReference type="GO" id="GO:0008236">
    <property type="term" value="F:serine-type peptidase activity"/>
    <property type="evidence" value="ECO:0007669"/>
    <property type="project" value="UniProtKB-UniRule"/>
</dbReference>
<dbReference type="SUPFAM" id="SSF50156">
    <property type="entry name" value="PDZ domain-like"/>
    <property type="match status" value="1"/>
</dbReference>
<keyword evidence="3 7" id="KW-0963">Cytoplasm</keyword>
<dbReference type="Gene3D" id="3.30.750.44">
    <property type="match status" value="1"/>
</dbReference>
<dbReference type="PANTHER" id="PTHR43253">
    <property type="entry name" value="TRICORN PROTEASE HOMOLOG 2-RELATED"/>
    <property type="match status" value="1"/>
</dbReference>
<gene>
    <name evidence="12" type="ORF">CLV81_1152</name>
</gene>
<dbReference type="InterPro" id="IPR029045">
    <property type="entry name" value="ClpP/crotonase-like_dom_sf"/>
</dbReference>
<evidence type="ECO:0000313" key="12">
    <source>
        <dbReference type="EMBL" id="PRX57151.1"/>
    </source>
</evidence>
<dbReference type="Gene3D" id="2.130.10.10">
    <property type="entry name" value="YVTN repeat-like/Quinoprotein amine dehydrogenase"/>
    <property type="match status" value="1"/>
</dbReference>
<keyword evidence="10" id="KW-0732">Signal</keyword>
<dbReference type="EMBL" id="PVYX01000001">
    <property type="protein sequence ID" value="PRX57151.1"/>
    <property type="molecule type" value="Genomic_DNA"/>
</dbReference>
<reference evidence="12 13" key="1">
    <citation type="submission" date="2018-03" db="EMBL/GenBank/DDBJ databases">
        <title>Genomic Encyclopedia of Archaeal and Bacterial Type Strains, Phase II (KMG-II): from individual species to whole genera.</title>
        <authorList>
            <person name="Goeker M."/>
        </authorList>
    </citation>
    <scope>NUCLEOTIDE SEQUENCE [LARGE SCALE GENOMIC DNA]</scope>
    <source>
        <strain evidence="12 13">DSM 25027</strain>
    </source>
</reference>
<name>A0A2T0MHV2_9FLAO</name>
<dbReference type="Pfam" id="PF26550">
    <property type="entry name" value="Tricorn_2nd"/>
    <property type="match status" value="1"/>
</dbReference>
<dbReference type="Gene3D" id="3.90.226.10">
    <property type="entry name" value="2-enoyl-CoA Hydratase, Chain A, domain 1"/>
    <property type="match status" value="1"/>
</dbReference>
<dbReference type="GO" id="GO:0005737">
    <property type="term" value="C:cytoplasm"/>
    <property type="evidence" value="ECO:0007669"/>
    <property type="project" value="UniProtKB-SubCell"/>
</dbReference>
<evidence type="ECO:0000256" key="7">
    <source>
        <dbReference type="PIRNR" id="PIRNR036421"/>
    </source>
</evidence>
<dbReference type="Pfam" id="PF26549">
    <property type="entry name" value="Tricorn_N"/>
    <property type="match status" value="1"/>
</dbReference>
<evidence type="ECO:0000256" key="2">
    <source>
        <dbReference type="ARBA" id="ARBA00008524"/>
    </source>
</evidence>
<feature type="compositionally biased region" description="Basic and acidic residues" evidence="9">
    <location>
        <begin position="542"/>
        <end position="572"/>
    </location>
</feature>
<feature type="active site" description="Charge relay system" evidence="8">
    <location>
        <position position="746"/>
    </location>
</feature>
<evidence type="ECO:0000256" key="3">
    <source>
        <dbReference type="ARBA" id="ARBA00022490"/>
    </source>
</evidence>
<dbReference type="Pfam" id="PF14685">
    <property type="entry name" value="PDZ_Tricorn"/>
    <property type="match status" value="1"/>
</dbReference>
<evidence type="ECO:0000256" key="4">
    <source>
        <dbReference type="ARBA" id="ARBA00022670"/>
    </source>
</evidence>
<dbReference type="SUPFAM" id="SSF52096">
    <property type="entry name" value="ClpP/crotonase"/>
    <property type="match status" value="1"/>
</dbReference>
<keyword evidence="13" id="KW-1185">Reference proteome</keyword>
<proteinExistence type="inferred from homology"/>
<feature type="active site" description="Charge relay system" evidence="8">
    <location>
        <position position="1027"/>
    </location>
</feature>
<dbReference type="AlphaFoldDB" id="A0A2T0MHV2"/>
<evidence type="ECO:0000256" key="10">
    <source>
        <dbReference type="SAM" id="SignalP"/>
    </source>
</evidence>
<dbReference type="InterPro" id="IPR036034">
    <property type="entry name" value="PDZ_sf"/>
</dbReference>
<comment type="similarity">
    <text evidence="2 7">Belongs to the peptidase S41B family.</text>
</comment>
<protein>
    <recommendedName>
        <fullName evidence="7">Tricorn protease homolog</fullName>
        <ecNumber evidence="7">3.4.21.-</ecNumber>
    </recommendedName>
</protein>
<evidence type="ECO:0000256" key="5">
    <source>
        <dbReference type="ARBA" id="ARBA00022801"/>
    </source>
</evidence>